<dbReference type="AlphaFoldDB" id="A0A1B4V167"/>
<evidence type="ECO:0000256" key="1">
    <source>
        <dbReference type="SAM" id="Phobius"/>
    </source>
</evidence>
<evidence type="ECO:0000313" key="3">
    <source>
        <dbReference type="Proteomes" id="UP000218899"/>
    </source>
</evidence>
<reference evidence="2 3" key="1">
    <citation type="submission" date="2015-08" db="EMBL/GenBank/DDBJ databases">
        <title>Complete genome sequence of Sulfurifustis variabilis.</title>
        <authorList>
            <person name="Miura A."/>
            <person name="Kojima H."/>
            <person name="Fukui M."/>
        </authorList>
    </citation>
    <scope>NUCLEOTIDE SEQUENCE [LARGE SCALE GENOMIC DNA]</scope>
    <source>
        <strain evidence="3">skN76</strain>
    </source>
</reference>
<feature type="transmembrane region" description="Helical" evidence="1">
    <location>
        <begin position="60"/>
        <end position="81"/>
    </location>
</feature>
<organism evidence="2 3">
    <name type="scientific">Sulfurifustis variabilis</name>
    <dbReference type="NCBI Taxonomy" id="1675686"/>
    <lineage>
        <taxon>Bacteria</taxon>
        <taxon>Pseudomonadati</taxon>
        <taxon>Pseudomonadota</taxon>
        <taxon>Gammaproteobacteria</taxon>
        <taxon>Acidiferrobacterales</taxon>
        <taxon>Acidiferrobacteraceae</taxon>
        <taxon>Sulfurifustis</taxon>
    </lineage>
</organism>
<dbReference type="EMBL" id="AP014936">
    <property type="protein sequence ID" value="BAU47226.1"/>
    <property type="molecule type" value="Genomic_DNA"/>
</dbReference>
<keyword evidence="1" id="KW-0812">Transmembrane</keyword>
<gene>
    <name evidence="2" type="ORF">SVA_0647</name>
</gene>
<protein>
    <submittedName>
        <fullName evidence="2">Uncharacterized protein</fullName>
    </submittedName>
</protein>
<keyword evidence="3" id="KW-1185">Reference proteome</keyword>
<keyword evidence="1" id="KW-0472">Membrane</keyword>
<dbReference type="KEGG" id="sva:SVA_0647"/>
<accession>A0A1B4V167</accession>
<evidence type="ECO:0000313" key="2">
    <source>
        <dbReference type="EMBL" id="BAU47226.1"/>
    </source>
</evidence>
<dbReference type="Proteomes" id="UP000218899">
    <property type="component" value="Chromosome"/>
</dbReference>
<name>A0A1B4V167_9GAMM</name>
<keyword evidence="1" id="KW-1133">Transmembrane helix</keyword>
<dbReference type="RefSeq" id="WP_179948808.1">
    <property type="nucleotide sequence ID" value="NZ_AP014936.1"/>
</dbReference>
<feature type="transmembrane region" description="Helical" evidence="1">
    <location>
        <begin position="6"/>
        <end position="29"/>
    </location>
</feature>
<proteinExistence type="predicted"/>
<sequence length="111" mass="11602">MLTVIVLAKALVEVAGLALIGQGVVYVLAGAGREQNVFYRVLKIIASPAVKITRWITPKFIGDGQIPFLAFVLVAGLWIGLTIEKVAQCAEQPQHPACGGLAQPPTGQPGG</sequence>